<feature type="binding site" evidence="5">
    <location>
        <position position="323"/>
    </location>
    <ligand>
        <name>Mg(2+)</name>
        <dbReference type="ChEBI" id="CHEBI:18420"/>
        <label>1</label>
    </ligand>
</feature>
<organism evidence="9 10">
    <name type="scientific">Eimeria tenella</name>
    <name type="common">Coccidian parasite</name>
    <dbReference type="NCBI Taxonomy" id="5802"/>
    <lineage>
        <taxon>Eukaryota</taxon>
        <taxon>Sar</taxon>
        <taxon>Alveolata</taxon>
        <taxon>Apicomplexa</taxon>
        <taxon>Conoidasida</taxon>
        <taxon>Coccidia</taxon>
        <taxon>Eucoccidiorida</taxon>
        <taxon>Eimeriorina</taxon>
        <taxon>Eimeriidae</taxon>
        <taxon>Eimeria</taxon>
    </lineage>
</organism>
<dbReference type="PROSITE" id="PS51435">
    <property type="entry name" value="AP_NUCLEASE_F1_4"/>
    <property type="match status" value="1"/>
</dbReference>
<feature type="compositionally biased region" description="Basic and acidic residues" evidence="7">
    <location>
        <begin position="52"/>
        <end position="64"/>
    </location>
</feature>
<dbReference type="GO" id="GO:0003906">
    <property type="term" value="F:DNA-(apurinic or apyrimidinic site) endonuclease activity"/>
    <property type="evidence" value="ECO:0007669"/>
    <property type="project" value="TreeGrafter"/>
</dbReference>
<evidence type="ECO:0000259" key="8">
    <source>
        <dbReference type="Pfam" id="PF03372"/>
    </source>
</evidence>
<evidence type="ECO:0000256" key="2">
    <source>
        <dbReference type="ARBA" id="ARBA00022723"/>
    </source>
</evidence>
<feature type="binding site" evidence="5">
    <location>
        <position position="136"/>
    </location>
    <ligand>
        <name>Mg(2+)</name>
        <dbReference type="ChEBI" id="CHEBI:18420"/>
        <label>1</label>
    </ligand>
</feature>
<dbReference type="RefSeq" id="XP_013228640.1">
    <property type="nucleotide sequence ID" value="XM_013373186.1"/>
</dbReference>
<keyword evidence="2 5" id="KW-0479">Metal-binding</keyword>
<accession>U6KND4</accession>
<dbReference type="GO" id="GO:0005634">
    <property type="term" value="C:nucleus"/>
    <property type="evidence" value="ECO:0007669"/>
    <property type="project" value="TreeGrafter"/>
</dbReference>
<evidence type="ECO:0000256" key="4">
    <source>
        <dbReference type="ARBA" id="ARBA00022842"/>
    </source>
</evidence>
<feature type="region of interest" description="Disordered" evidence="7">
    <location>
        <begin position="1"/>
        <end position="110"/>
    </location>
</feature>
<dbReference type="GO" id="GO:0008311">
    <property type="term" value="F:double-stranded DNA 3'-5' DNA exonuclease activity"/>
    <property type="evidence" value="ECO:0007669"/>
    <property type="project" value="TreeGrafter"/>
</dbReference>
<dbReference type="VEuPathDB" id="ToxoDB:ETH2_1359600"/>
<evidence type="ECO:0000256" key="5">
    <source>
        <dbReference type="PIRSR" id="PIRSR604808-2"/>
    </source>
</evidence>
<dbReference type="Proteomes" id="UP000030747">
    <property type="component" value="Unassembled WGS sequence"/>
</dbReference>
<evidence type="ECO:0000313" key="10">
    <source>
        <dbReference type="Proteomes" id="UP000030747"/>
    </source>
</evidence>
<dbReference type="AlphaFoldDB" id="U6KND4"/>
<dbReference type="InterPro" id="IPR005135">
    <property type="entry name" value="Endo/exonuclease/phosphatase"/>
</dbReference>
<dbReference type="GO" id="GO:0046872">
    <property type="term" value="F:metal ion binding"/>
    <property type="evidence" value="ECO:0007669"/>
    <property type="project" value="UniProtKB-KW"/>
</dbReference>
<gene>
    <name evidence="9" type="ORF">ETH_00012105</name>
</gene>
<feature type="binding site" evidence="5">
    <location>
        <position position="168"/>
    </location>
    <ligand>
        <name>Mg(2+)</name>
        <dbReference type="ChEBI" id="CHEBI:18420"/>
        <label>1</label>
    </ligand>
</feature>
<dbReference type="EMBL" id="HG673779">
    <property type="protein sequence ID" value="CDJ37802.1"/>
    <property type="molecule type" value="Genomic_DNA"/>
</dbReference>
<protein>
    <submittedName>
        <fullName evidence="9">DNA-(Apurinic or apyrimidinic site) lyase, putative</fullName>
    </submittedName>
</protein>
<dbReference type="Gene3D" id="3.60.10.10">
    <property type="entry name" value="Endonuclease/exonuclease/phosphatase"/>
    <property type="match status" value="1"/>
</dbReference>
<dbReference type="InterPro" id="IPR036691">
    <property type="entry name" value="Endo/exonu/phosph_ase_sf"/>
</dbReference>
<dbReference type="Pfam" id="PF03372">
    <property type="entry name" value="Exo_endo_phos"/>
    <property type="match status" value="1"/>
</dbReference>
<sequence length="466" mass="50876">MHSHLVPLTTMAPPGKALPTAKPKAVSAGAAAASHSQLITGASPPVEVITIEDNKEDGQAEKEGSSTSSQGNRRKRSRDTRPIGDSGATKVKRPASLFGLREEPTPDPSSVIRSSVVELSPVLAADPIPVSFLTWNANGLMPRVRASQWVQFAKYANEVKPDVICLQEIRLPAMGPAGCRKGDGKPRDRGAVRVEPAASASAAEKRETQAVGSCLREALAAFPDYNVLMSLADWKYSGQFLLLRRHLKVAALRFNLDEEDPDIHHAEGRVIIADFGRLAFLTTYSPNNGWTQTSFQRRRQWDDALFKFMQRQKKPLIWMGDINCAPSDADLSHPKVFRSAYQPDPNLKPEDVGQPGCTDAERHRLEGILRAGQRNPRTTPPPVQDAAYTWRGYSEDWSPSSARAMRLDHAFASEELLPCVTSIEIVGKAFPRPLCFCGSHRFTGTGSCGCGKTACKTTDIQVEAAV</sequence>
<feature type="region of interest" description="Disordered" evidence="7">
    <location>
        <begin position="179"/>
        <end position="201"/>
    </location>
</feature>
<evidence type="ECO:0000313" key="9">
    <source>
        <dbReference type="EMBL" id="CDJ37802.1"/>
    </source>
</evidence>
<dbReference type="OrthoDB" id="498125at2759"/>
<dbReference type="GO" id="GO:0008081">
    <property type="term" value="F:phosphoric diester hydrolase activity"/>
    <property type="evidence" value="ECO:0007669"/>
    <property type="project" value="TreeGrafter"/>
</dbReference>
<keyword evidence="9" id="KW-0456">Lyase</keyword>
<keyword evidence="3" id="KW-0378">Hydrolase</keyword>
<comment type="cofactor">
    <cofactor evidence="5">
        <name>Mg(2+)</name>
        <dbReference type="ChEBI" id="CHEBI:18420"/>
    </cofactor>
    <cofactor evidence="5">
        <name>Mn(2+)</name>
        <dbReference type="ChEBI" id="CHEBI:29035"/>
    </cofactor>
    <text evidence="5">Probably binds two magnesium or manganese ions per subunit.</text>
</comment>
<evidence type="ECO:0000256" key="1">
    <source>
        <dbReference type="ARBA" id="ARBA00007092"/>
    </source>
</evidence>
<keyword evidence="5" id="KW-0464">Manganese</keyword>
<dbReference type="SUPFAM" id="SSF56219">
    <property type="entry name" value="DNase I-like"/>
    <property type="match status" value="1"/>
</dbReference>
<dbReference type="PANTHER" id="PTHR22748">
    <property type="entry name" value="AP ENDONUCLEASE"/>
    <property type="match status" value="1"/>
</dbReference>
<feature type="binding site" evidence="5">
    <location>
        <position position="321"/>
    </location>
    <ligand>
        <name>Mg(2+)</name>
        <dbReference type="ChEBI" id="CHEBI:18420"/>
        <label>1</label>
    </ligand>
</feature>
<dbReference type="GeneID" id="25251597"/>
<dbReference type="VEuPathDB" id="ToxoDB:ETH_00012105"/>
<keyword evidence="10" id="KW-1185">Reference proteome</keyword>
<dbReference type="GO" id="GO:0006284">
    <property type="term" value="P:base-excision repair"/>
    <property type="evidence" value="ECO:0007669"/>
    <property type="project" value="TreeGrafter"/>
</dbReference>
<evidence type="ECO:0000256" key="7">
    <source>
        <dbReference type="SAM" id="MobiDB-lite"/>
    </source>
</evidence>
<feature type="site" description="Transition state stabilizer" evidence="6">
    <location>
        <position position="323"/>
    </location>
</feature>
<reference evidence="9" key="2">
    <citation type="submission" date="2013-10" db="EMBL/GenBank/DDBJ databases">
        <authorList>
            <person name="Aslett M."/>
        </authorList>
    </citation>
    <scope>NUCLEOTIDE SEQUENCE [LARGE SCALE GENOMIC DNA]</scope>
    <source>
        <strain evidence="9">Houghton</strain>
    </source>
</reference>
<keyword evidence="4 5" id="KW-0460">Magnesium</keyword>
<evidence type="ECO:0000256" key="6">
    <source>
        <dbReference type="PIRSR" id="PIRSR604808-3"/>
    </source>
</evidence>
<feature type="domain" description="Endonuclease/exonuclease/phosphatase" evidence="8">
    <location>
        <begin position="133"/>
        <end position="426"/>
    </location>
</feature>
<feature type="compositionally biased region" description="Basic and acidic residues" evidence="7">
    <location>
        <begin position="180"/>
        <end position="192"/>
    </location>
</feature>
<dbReference type="InterPro" id="IPR004808">
    <property type="entry name" value="AP_endonuc_1"/>
</dbReference>
<name>U6KND4_EIMTE</name>
<dbReference type="PANTHER" id="PTHR22748:SF10">
    <property type="entry name" value="DNA-(APURINIC OR APYRIMIDINIC SITE) ENDONUCLEASE"/>
    <property type="match status" value="1"/>
</dbReference>
<evidence type="ECO:0000256" key="3">
    <source>
        <dbReference type="ARBA" id="ARBA00022801"/>
    </source>
</evidence>
<comment type="similarity">
    <text evidence="1">Belongs to the DNA repair enzymes AP/ExoA family.</text>
</comment>
<dbReference type="GO" id="GO:0016829">
    <property type="term" value="F:lyase activity"/>
    <property type="evidence" value="ECO:0007669"/>
    <property type="project" value="UniProtKB-KW"/>
</dbReference>
<proteinExistence type="inferred from homology"/>
<feature type="site" description="Important for catalytic activity" evidence="6">
    <location>
        <position position="408"/>
    </location>
</feature>
<reference evidence="9" key="1">
    <citation type="submission" date="2013-10" db="EMBL/GenBank/DDBJ databases">
        <title>Genomic analysis of the causative agents of coccidiosis in chickens.</title>
        <authorList>
            <person name="Reid A.J."/>
            <person name="Blake D."/>
            <person name="Billington K."/>
            <person name="Browne H."/>
            <person name="Dunn M."/>
            <person name="Hung S."/>
            <person name="Kawahara F."/>
            <person name="Miranda-Saavedra D."/>
            <person name="Mourier T."/>
            <person name="Nagra H."/>
            <person name="Otto T.D."/>
            <person name="Rawlings N."/>
            <person name="Sanchez A."/>
            <person name="Sanders M."/>
            <person name="Subramaniam C."/>
            <person name="Tay Y."/>
            <person name="Dear P."/>
            <person name="Doerig C."/>
            <person name="Gruber A."/>
            <person name="Parkinson J."/>
            <person name="Shirley M."/>
            <person name="Wan K.L."/>
            <person name="Berriman M."/>
            <person name="Tomley F."/>
            <person name="Pain A."/>
        </authorList>
    </citation>
    <scope>NUCLEOTIDE SEQUENCE [LARGE SCALE GENOMIC DNA]</scope>
    <source>
        <strain evidence="9">Houghton</strain>
    </source>
</reference>
<feature type="compositionally biased region" description="Low complexity" evidence="7">
    <location>
        <begin position="21"/>
        <end position="34"/>
    </location>
</feature>